<proteinExistence type="inferred from homology"/>
<dbReference type="GO" id="GO:0031314">
    <property type="term" value="C:extrinsic component of mitochondrial inner membrane"/>
    <property type="evidence" value="ECO:0007669"/>
    <property type="project" value="UniProtKB-UniRule"/>
</dbReference>
<comment type="similarity">
    <text evidence="5">Belongs to the class I-like SAM-binding methyltransferase superfamily. UbiG/COQ3 family.</text>
</comment>
<dbReference type="OMA" id="LASRWWD"/>
<accession>A0A6A5CAV3</accession>
<dbReference type="RefSeq" id="XP_044567218.1">
    <property type="nucleotide sequence ID" value="XM_044701843.1"/>
</dbReference>
<dbReference type="EC" id="2.1.1.64" evidence="5"/>
<gene>
    <name evidence="6" type="ORF">FDP41_011435</name>
</gene>
<dbReference type="EC" id="2.1.1.-" evidence="5"/>
<dbReference type="VEuPathDB" id="AmoebaDB:NfTy_019070"/>
<dbReference type="InterPro" id="IPR010233">
    <property type="entry name" value="UbiG_MeTrfase"/>
</dbReference>
<evidence type="ECO:0000313" key="7">
    <source>
        <dbReference type="Proteomes" id="UP000444721"/>
    </source>
</evidence>
<comment type="caution">
    <text evidence="6">The sequence shown here is derived from an EMBL/GenBank/DDBJ whole genome shotgun (WGS) entry which is preliminary data.</text>
</comment>
<comment type="catalytic activity">
    <reaction evidence="5">
        <text>a 3-demethylubiquinone + S-adenosyl-L-methionine = a ubiquinone + S-adenosyl-L-homocysteine</text>
        <dbReference type="Rhea" id="RHEA:81215"/>
        <dbReference type="Rhea" id="RHEA-COMP:9565"/>
        <dbReference type="Rhea" id="RHEA-COMP:19654"/>
        <dbReference type="ChEBI" id="CHEBI:16389"/>
        <dbReference type="ChEBI" id="CHEBI:57856"/>
        <dbReference type="ChEBI" id="CHEBI:59789"/>
        <dbReference type="ChEBI" id="CHEBI:231825"/>
    </reaction>
</comment>
<comment type="subcellular location">
    <subcellularLocation>
        <location evidence="5">Mitochondrion inner membrane</location>
        <topology evidence="5">Peripheral membrane protein</topology>
        <orientation evidence="5">Matrix side</orientation>
    </subcellularLocation>
</comment>
<sequence length="341" mass="38480">MKSIFHRACCRSSGTNSIKLLSRNSDVFKNASSHNIFTNLKFHQNHHHKDSFFSISLRNNHVASPNTSTNIIHTTATTCSIDPKEVNKFSLLARMNEWWNPNGSLKTLHHINPARMEYIRSRVIKHFNLQEEDSKPFKGLTFLDVGCGGGLVSECLARLGATSVIGLDASSDNIMIAKEHGKSIENLQYLHSTVEGLIYSHQGNHKDTIPAQNQSMTHSFDCIVCLEVIEHVAHAESFIQSLSKLLNENGLLIMSTMNRTPKSYLQTIVMAEYMLGIIPRGTHEWRKYVTPQEMCIFMKKANIELVDVEGMEYNPWTHKTTIGSEIDIDVNYFAVGCKKSV</sequence>
<dbReference type="Gene3D" id="3.40.50.150">
    <property type="entry name" value="Vaccinia Virus protein VP39"/>
    <property type="match status" value="1"/>
</dbReference>
<keyword evidence="5" id="KW-0999">Mitochondrion inner membrane</keyword>
<dbReference type="EMBL" id="VFQX01000009">
    <property type="protein sequence ID" value="KAF0982505.1"/>
    <property type="molecule type" value="Genomic_DNA"/>
</dbReference>
<protein>
    <recommendedName>
        <fullName evidence="5">Ubiquinone biosynthesis O-methyltransferase, mitochondrial</fullName>
    </recommendedName>
    <alternativeName>
        <fullName evidence="5">3-demethylubiquinol 3-O-methyltransferase</fullName>
        <ecNumber evidence="5">2.1.1.64</ecNumber>
    </alternativeName>
    <alternativeName>
        <fullName evidence="5">3-demethylubiquinone 3-O-methyltransferase</fullName>
        <ecNumber evidence="5">2.1.1.-</ecNumber>
    </alternativeName>
    <alternativeName>
        <fullName evidence="5">Polyprenyldihydroxybenzoate methyltransferase</fullName>
        <ecNumber evidence="5">2.1.1.114</ecNumber>
    </alternativeName>
</protein>
<dbReference type="PANTHER" id="PTHR43464">
    <property type="entry name" value="METHYLTRANSFERASE"/>
    <property type="match status" value="1"/>
</dbReference>
<feature type="binding site" evidence="5">
    <location>
        <position position="226"/>
    </location>
    <ligand>
        <name>S-adenosyl-L-methionine</name>
        <dbReference type="ChEBI" id="CHEBI:59789"/>
    </ligand>
</feature>
<name>A0A6A5CAV3_NAEFO</name>
<keyword evidence="4 5" id="KW-0949">S-adenosyl-L-methionine</keyword>
<dbReference type="GeneID" id="68118650"/>
<dbReference type="Pfam" id="PF13489">
    <property type="entry name" value="Methyltransf_23"/>
    <property type="match status" value="1"/>
</dbReference>
<feature type="binding site" evidence="5">
    <location>
        <position position="146"/>
    </location>
    <ligand>
        <name>S-adenosyl-L-methionine</name>
        <dbReference type="ChEBI" id="CHEBI:59789"/>
    </ligand>
</feature>
<dbReference type="UniPathway" id="UPA00232"/>
<dbReference type="OrthoDB" id="3265906at2759"/>
<dbReference type="VEuPathDB" id="AmoebaDB:FDP41_011435"/>
<dbReference type="VEuPathDB" id="AmoebaDB:NF0029750"/>
<keyword evidence="1 5" id="KW-0489">Methyltransferase</keyword>
<dbReference type="Proteomes" id="UP000444721">
    <property type="component" value="Unassembled WGS sequence"/>
</dbReference>
<feature type="binding site" evidence="5">
    <location>
        <position position="168"/>
    </location>
    <ligand>
        <name>S-adenosyl-L-methionine</name>
        <dbReference type="ChEBI" id="CHEBI:59789"/>
    </ligand>
</feature>
<keyword evidence="5" id="KW-0496">Mitochondrion</keyword>
<comment type="cofactor">
    <cofactor evidence="5">
        <name>Mg(2+)</name>
        <dbReference type="ChEBI" id="CHEBI:18420"/>
    </cofactor>
</comment>
<evidence type="ECO:0000256" key="4">
    <source>
        <dbReference type="ARBA" id="ARBA00022691"/>
    </source>
</evidence>
<comment type="subunit">
    <text evidence="5">Component of a multi-subunit COQ enzyme complex.</text>
</comment>
<dbReference type="InterPro" id="IPR029063">
    <property type="entry name" value="SAM-dependent_MTases_sf"/>
</dbReference>
<feature type="binding site" evidence="5">
    <location>
        <position position="230"/>
    </location>
    <ligand>
        <name>Mg(2+)</name>
        <dbReference type="ChEBI" id="CHEBI:18420"/>
    </ligand>
</feature>
<dbReference type="EC" id="2.1.1.114" evidence="5"/>
<feature type="binding site" evidence="5">
    <location>
        <position position="115"/>
    </location>
    <ligand>
        <name>S-adenosyl-L-methionine</name>
        <dbReference type="ChEBI" id="CHEBI:59789"/>
    </ligand>
</feature>
<dbReference type="HAMAP" id="MF_00472">
    <property type="entry name" value="UbiG"/>
    <property type="match status" value="1"/>
</dbReference>
<evidence type="ECO:0000256" key="5">
    <source>
        <dbReference type="HAMAP-Rule" id="MF_03190"/>
    </source>
</evidence>
<dbReference type="CDD" id="cd02440">
    <property type="entry name" value="AdoMet_MTases"/>
    <property type="match status" value="1"/>
</dbReference>
<keyword evidence="3 5" id="KW-0831">Ubiquinone biosynthesis</keyword>
<comment type="function">
    <text evidence="5">O-methyltransferase required for two non-consecutive steps during ubiquinone biosynthesis. Catalyzes the 2 O-methylation of 3,4-dihydroxy-5-(all-trans-polyprenyl)benzoic acid into 4-hydroxy-3-methoxy-5-(all-trans-polyprenyl)benzoic acid. Also catalyzes the last step of ubiquinone biosynthesis by mediating methylation of 3-demethylubiquinone into ubiquinone. Also able to mediate the methylation of 3-demethylubiquinol into ubiquinol.</text>
</comment>
<comment type="pathway">
    <text evidence="5">Cofactor biosynthesis; ubiquinone biosynthesis.</text>
</comment>
<comment type="catalytic activity">
    <reaction evidence="5">
        <text>a 3,4-dihydroxy-5-(all-trans-polyprenyl)benzoate + S-adenosyl-L-methionine = a 4-hydroxy-3-methoxy-5-(all-trans-polyprenyl)benzoate + S-adenosyl-L-homocysteine + H(+)</text>
        <dbReference type="Rhea" id="RHEA:44452"/>
        <dbReference type="Rhea" id="RHEA-COMP:10930"/>
        <dbReference type="Rhea" id="RHEA-COMP:10931"/>
        <dbReference type="ChEBI" id="CHEBI:15378"/>
        <dbReference type="ChEBI" id="CHEBI:57856"/>
        <dbReference type="ChEBI" id="CHEBI:59789"/>
        <dbReference type="ChEBI" id="CHEBI:64694"/>
        <dbReference type="ChEBI" id="CHEBI:84443"/>
        <dbReference type="EC" id="2.1.1.114"/>
    </reaction>
</comment>
<evidence type="ECO:0000313" key="6">
    <source>
        <dbReference type="EMBL" id="KAF0982505.1"/>
    </source>
</evidence>
<evidence type="ECO:0000256" key="3">
    <source>
        <dbReference type="ARBA" id="ARBA00022688"/>
    </source>
</evidence>
<dbReference type="AlphaFoldDB" id="A0A6A5CAV3"/>
<dbReference type="GO" id="GO:0010420">
    <property type="term" value="F:polyprenyldihydroxybenzoate methyltransferase activity"/>
    <property type="evidence" value="ECO:0007669"/>
    <property type="project" value="UniProtKB-UniRule"/>
</dbReference>
<dbReference type="SUPFAM" id="SSF53335">
    <property type="entry name" value="S-adenosyl-L-methionine-dependent methyltransferases"/>
    <property type="match status" value="1"/>
</dbReference>
<reference evidence="6 7" key="1">
    <citation type="journal article" date="2019" name="Sci. Rep.">
        <title>Nanopore sequencing improves the draft genome of the human pathogenic amoeba Naegleria fowleri.</title>
        <authorList>
            <person name="Liechti N."/>
            <person name="Schurch N."/>
            <person name="Bruggmann R."/>
            <person name="Wittwer M."/>
        </authorList>
    </citation>
    <scope>NUCLEOTIDE SEQUENCE [LARGE SCALE GENOMIC DNA]</scope>
    <source>
        <strain evidence="6 7">ATCC 30894</strain>
    </source>
</reference>
<keyword evidence="5" id="KW-0460">Magnesium</keyword>
<keyword evidence="5" id="KW-0472">Membrane</keyword>
<feature type="binding site" evidence="5">
    <location>
        <position position="231"/>
    </location>
    <ligand>
        <name>Mg(2+)</name>
        <dbReference type="ChEBI" id="CHEBI:18420"/>
    </ligand>
</feature>
<dbReference type="GO" id="GO:0061542">
    <property type="term" value="F:3-demethylubiquinol 3-O-methyltransferase activity"/>
    <property type="evidence" value="ECO:0007669"/>
    <property type="project" value="UniProtKB-UniRule"/>
</dbReference>
<organism evidence="6 7">
    <name type="scientific">Naegleria fowleri</name>
    <name type="common">Brain eating amoeba</name>
    <dbReference type="NCBI Taxonomy" id="5763"/>
    <lineage>
        <taxon>Eukaryota</taxon>
        <taxon>Discoba</taxon>
        <taxon>Heterolobosea</taxon>
        <taxon>Tetramitia</taxon>
        <taxon>Eutetramitia</taxon>
        <taxon>Vahlkampfiidae</taxon>
        <taxon>Naegleria</taxon>
    </lineage>
</organism>
<dbReference type="GO" id="GO:0032259">
    <property type="term" value="P:methylation"/>
    <property type="evidence" value="ECO:0007669"/>
    <property type="project" value="UniProtKB-KW"/>
</dbReference>
<evidence type="ECO:0000256" key="1">
    <source>
        <dbReference type="ARBA" id="ARBA00022603"/>
    </source>
</evidence>
<dbReference type="NCBIfam" id="TIGR01983">
    <property type="entry name" value="UbiG"/>
    <property type="match status" value="1"/>
</dbReference>
<dbReference type="GO" id="GO:0046872">
    <property type="term" value="F:metal ion binding"/>
    <property type="evidence" value="ECO:0007669"/>
    <property type="project" value="UniProtKB-KW"/>
</dbReference>
<keyword evidence="2 5" id="KW-0808">Transferase</keyword>
<keyword evidence="7" id="KW-1185">Reference proteome</keyword>
<feature type="binding site" evidence="5">
    <location>
        <position position="227"/>
    </location>
    <ligand>
        <name>Mg(2+)</name>
        <dbReference type="ChEBI" id="CHEBI:18420"/>
    </ligand>
</feature>
<keyword evidence="5" id="KW-0479">Metal-binding</keyword>
<dbReference type="PANTHER" id="PTHR43464:SF19">
    <property type="entry name" value="UBIQUINONE BIOSYNTHESIS O-METHYLTRANSFERASE, MITOCHONDRIAL"/>
    <property type="match status" value="1"/>
</dbReference>
<comment type="catalytic activity">
    <reaction evidence="5">
        <text>a 3-demethylubiquinol + S-adenosyl-L-methionine = a ubiquinol + S-adenosyl-L-homocysteine + H(+)</text>
        <dbReference type="Rhea" id="RHEA:44380"/>
        <dbReference type="Rhea" id="RHEA-COMP:9566"/>
        <dbReference type="Rhea" id="RHEA-COMP:10914"/>
        <dbReference type="ChEBI" id="CHEBI:15378"/>
        <dbReference type="ChEBI" id="CHEBI:17976"/>
        <dbReference type="ChEBI" id="CHEBI:57856"/>
        <dbReference type="ChEBI" id="CHEBI:59789"/>
        <dbReference type="ChEBI" id="CHEBI:84422"/>
        <dbReference type="EC" id="2.1.1.64"/>
    </reaction>
</comment>
<evidence type="ECO:0000256" key="2">
    <source>
        <dbReference type="ARBA" id="ARBA00022679"/>
    </source>
</evidence>